<feature type="region of interest" description="Disordered" evidence="2">
    <location>
        <begin position="697"/>
        <end position="800"/>
    </location>
</feature>
<keyword evidence="6" id="KW-1185">Reference proteome</keyword>
<dbReference type="AlphaFoldDB" id="A0A8C6BPK9"/>
<dbReference type="Gene3D" id="2.30.29.30">
    <property type="entry name" value="Pleckstrin-homology domain (PH domain)/Phosphotyrosine-binding domain (PTB)"/>
    <property type="match status" value="1"/>
</dbReference>
<dbReference type="SUPFAM" id="SSF48371">
    <property type="entry name" value="ARM repeat"/>
    <property type="match status" value="1"/>
</dbReference>
<dbReference type="Proteomes" id="UP000694561">
    <property type="component" value="Unplaced"/>
</dbReference>
<dbReference type="InterPro" id="IPR016024">
    <property type="entry name" value="ARM-type_fold"/>
</dbReference>
<evidence type="ECO:0000259" key="3">
    <source>
        <dbReference type="Pfam" id="PF04802"/>
    </source>
</evidence>
<reference evidence="5" key="2">
    <citation type="submission" date="2025-09" db="UniProtKB">
        <authorList>
            <consortium name="Ensembl"/>
        </authorList>
    </citation>
    <scope>IDENTIFICATION</scope>
</reference>
<evidence type="ECO:0000259" key="4">
    <source>
        <dbReference type="Pfam" id="PF22972"/>
    </source>
</evidence>
<evidence type="ECO:0000256" key="1">
    <source>
        <dbReference type="ARBA" id="ARBA00008809"/>
    </source>
</evidence>
<evidence type="ECO:0000256" key="2">
    <source>
        <dbReference type="SAM" id="MobiDB-lite"/>
    </source>
</evidence>
<feature type="domain" description="Serine/threonine-protein phosphatase 4 regulatory subunit 3-like central" evidence="3">
    <location>
        <begin position="150"/>
        <end position="655"/>
    </location>
</feature>
<dbReference type="InterPro" id="IPR011993">
    <property type="entry name" value="PH-like_dom_sf"/>
</dbReference>
<comment type="similarity">
    <text evidence="1">Belongs to the SMEK family.</text>
</comment>
<dbReference type="GO" id="GO:0030289">
    <property type="term" value="C:protein phosphatase 4 complex"/>
    <property type="evidence" value="ECO:0007669"/>
    <property type="project" value="TreeGrafter"/>
</dbReference>
<dbReference type="Pfam" id="PF04802">
    <property type="entry name" value="PP4R3"/>
    <property type="match status" value="1"/>
</dbReference>
<dbReference type="PANTHER" id="PTHR23318">
    <property type="entry name" value="ATP SYNTHASE GAMMA-RELATED"/>
    <property type="match status" value="1"/>
</dbReference>
<feature type="compositionally biased region" description="Basic and acidic residues" evidence="2">
    <location>
        <begin position="770"/>
        <end position="782"/>
    </location>
</feature>
<evidence type="ECO:0000313" key="6">
    <source>
        <dbReference type="Proteomes" id="UP000694561"/>
    </source>
</evidence>
<dbReference type="GeneTree" id="ENSGT00390000018199"/>
<dbReference type="Ensembl" id="ENSMMNT00015020500.1">
    <property type="protein sequence ID" value="ENSMMNP00015018661.1"/>
    <property type="gene ID" value="ENSMMNG00015013710.1"/>
</dbReference>
<accession>A0A8C6BPK9</accession>
<dbReference type="GO" id="GO:0006974">
    <property type="term" value="P:DNA damage response"/>
    <property type="evidence" value="ECO:0007669"/>
    <property type="project" value="TreeGrafter"/>
</dbReference>
<name>A0A8C6BPK9_MONMO</name>
<feature type="compositionally biased region" description="Basic and acidic residues" evidence="2">
    <location>
        <begin position="709"/>
        <end position="731"/>
    </location>
</feature>
<dbReference type="GO" id="GO:0005654">
    <property type="term" value="C:nucleoplasm"/>
    <property type="evidence" value="ECO:0007669"/>
    <property type="project" value="TreeGrafter"/>
</dbReference>
<dbReference type="InterPro" id="IPR051137">
    <property type="entry name" value="PP4R3-like"/>
</dbReference>
<sequence length="800" mass="92128">SLWPTPSLAIKSCYVKVYTLKDEQQWVILGTGYISSTYEEGAQAMFLLVRSKSDDSLILESKINPDMYYEKDGTLIFWFEAENRGTAIHFQDTAICHKVWKAICQVHSKAPCVEMIHDLMDESEAKEGDDSPKTSELPDLPNCELGKLGEIVDLVTLGLTSPVDKEILALLLEREDYIQKLLQLFHTCENLEYTEGLYHLHEIIKGILFLDNTSLFEILFSGECIMDVVGCLEYDPALAQPKRHREFLTQNANFREVIPITDSEIRQKIHQTYRVQYIHDILLPTPSKFQDNILSNLTSFIFFNKVELVNMLQEDDEYLAEVFAQMRDKTTDDDKRRDLVFFLKEFCVFSHLLHSESKCALFTTLTELGILPALKIVMGMDDLQIRSAATDILADLVKYTPFIVQRFMMDEAQQSEDGKLFTNLIIEKMICDTDPELGGAVHLMRLLRALLDPDSMLPTHRKCKRSEFLNFFYRHCIHNFTAPLLSATSEDICEEDNTVGSDKNNKNCFNNYQTAELLALILELLTFCVQRHTYYIKTYILRKDLLRRVLILLNSKHTFLVLCALRFMRRMIGLKDELCNFYMIEGNLFKPVVNALLDNGTQYNMLNSAIIELFEYIREENITSLVAHIVEEFYETLESIEYVQTFKGLKIKYEEQKYRNNQLWKNLYPVQYSKIFCRGASVLKHKEEKSFKENIEEGKAGMSSSESDFQDHYDKSVETEKAKENEDKVDLPPKTSLGGSEVTSFHSASEASGAGNPNDSSMVDLVDFSDDNKEDKEGDPPPRKKLHLKHLNPNLSHVNL</sequence>
<dbReference type="SUPFAM" id="SSF50729">
    <property type="entry name" value="PH domain-like"/>
    <property type="match status" value="1"/>
</dbReference>
<feature type="domain" description="PP4R3 EVH1-like" evidence="4">
    <location>
        <begin position="15"/>
        <end position="107"/>
    </location>
</feature>
<dbReference type="Pfam" id="PF22972">
    <property type="entry name" value="EVH1_PP4R3"/>
    <property type="match status" value="1"/>
</dbReference>
<dbReference type="InterPro" id="IPR006887">
    <property type="entry name" value="P4R3-like_central_dom"/>
</dbReference>
<gene>
    <name evidence="5" type="primary">PPP4R3C</name>
</gene>
<feature type="compositionally biased region" description="Low complexity" evidence="2">
    <location>
        <begin position="791"/>
        <end position="800"/>
    </location>
</feature>
<dbReference type="PANTHER" id="PTHR23318:SF19">
    <property type="entry name" value="PROTEIN PPP4R3C"/>
    <property type="match status" value="1"/>
</dbReference>
<evidence type="ECO:0000313" key="5">
    <source>
        <dbReference type="Ensembl" id="ENSMMNP00015018661.1"/>
    </source>
</evidence>
<dbReference type="InterPro" id="IPR055236">
    <property type="entry name" value="EVH1_PP4R3"/>
</dbReference>
<reference evidence="5" key="1">
    <citation type="submission" date="2025-08" db="UniProtKB">
        <authorList>
            <consortium name="Ensembl"/>
        </authorList>
    </citation>
    <scope>IDENTIFICATION</scope>
</reference>
<proteinExistence type="inferred from homology"/>
<dbReference type="GO" id="GO:0072542">
    <property type="term" value="F:protein phosphatase activator activity"/>
    <property type="evidence" value="ECO:0007669"/>
    <property type="project" value="TreeGrafter"/>
</dbReference>
<organism evidence="5 6">
    <name type="scientific">Monodon monoceros</name>
    <name type="common">Narwhal</name>
    <name type="synonym">Ceratodon monodon</name>
    <dbReference type="NCBI Taxonomy" id="40151"/>
    <lineage>
        <taxon>Eukaryota</taxon>
        <taxon>Metazoa</taxon>
        <taxon>Chordata</taxon>
        <taxon>Craniata</taxon>
        <taxon>Vertebrata</taxon>
        <taxon>Euteleostomi</taxon>
        <taxon>Mammalia</taxon>
        <taxon>Eutheria</taxon>
        <taxon>Laurasiatheria</taxon>
        <taxon>Artiodactyla</taxon>
        <taxon>Whippomorpha</taxon>
        <taxon>Cetacea</taxon>
        <taxon>Odontoceti</taxon>
        <taxon>Monodontidae</taxon>
        <taxon>Monodon</taxon>
    </lineage>
</organism>
<protein>
    <submittedName>
        <fullName evidence="5">Protein phosphatase 4 regulatory subunit 3C</fullName>
    </submittedName>
</protein>
<feature type="compositionally biased region" description="Polar residues" evidence="2">
    <location>
        <begin position="737"/>
        <end position="761"/>
    </location>
</feature>